<comment type="similarity">
    <text evidence="1">Belongs to the Rpn/YhgA-like nuclease family.</text>
</comment>
<dbReference type="AlphaFoldDB" id="A9EVM7"/>
<proteinExistence type="inferred from homology"/>
<dbReference type="Proteomes" id="UP000002139">
    <property type="component" value="Chromosome"/>
</dbReference>
<dbReference type="KEGG" id="scl:sce4076"/>
<dbReference type="BioCyc" id="SCEL448385:SCE_RS20960-MONOMER"/>
<dbReference type="GO" id="GO:1990238">
    <property type="term" value="F:double-stranded DNA endonuclease activity"/>
    <property type="evidence" value="ECO:0007669"/>
    <property type="project" value="TreeGrafter"/>
</dbReference>
<gene>
    <name evidence="3" type="ordered locus">sce4076</name>
</gene>
<dbReference type="PANTHER" id="PTHR34611">
    <property type="match status" value="1"/>
</dbReference>
<name>A9EVM7_SORC5</name>
<dbReference type="NCBIfam" id="TIGR01784">
    <property type="entry name" value="T_den_put_tspse"/>
    <property type="match status" value="1"/>
</dbReference>
<accession>A9EVM7</accession>
<dbReference type="Pfam" id="PF04754">
    <property type="entry name" value="Transposase_31"/>
    <property type="match status" value="1"/>
</dbReference>
<organism evidence="3 4">
    <name type="scientific">Sorangium cellulosum (strain So ce56)</name>
    <name type="common">Polyangium cellulosum (strain So ce56)</name>
    <dbReference type="NCBI Taxonomy" id="448385"/>
    <lineage>
        <taxon>Bacteria</taxon>
        <taxon>Pseudomonadati</taxon>
        <taxon>Myxococcota</taxon>
        <taxon>Polyangia</taxon>
        <taxon>Polyangiales</taxon>
        <taxon>Polyangiaceae</taxon>
        <taxon>Sorangium</taxon>
    </lineage>
</organism>
<protein>
    <submittedName>
        <fullName evidence="3">Similar to putative transposase</fullName>
    </submittedName>
</protein>
<sequence>MRHGAARPMQINAHDALFKAAFSQVEHAAGELRQALPPALSARIDFAALRLRPGSFVDEALKERQSDLLFSASMGEARVLLYLLFEHQSTVEPLMAFRLLRYMVRIWEHHLAEHPGSKRLPAILPVVLHHSETGWTAATSFEDLLDLDEGARAVMVDHVPRFRFVLDDISQEGDEALKARAMSAFSRLVLWCLRHGREPDELLRQLGKWLDLVNEVRRAPNGVEALRAIWRYILATNERDEADEVLQRLLAAAGEPWKEEIVSAADQLMERGRQQGLREGLREGRCHMLLKVLGARFGALPNDAVARVNAADIAVLDRWSERVLTAPTLAEVLSEP</sequence>
<dbReference type="HOGENOM" id="CLU_059548_0_0_7"/>
<dbReference type="EMBL" id="AM746676">
    <property type="protein sequence ID" value="CAN94239.1"/>
    <property type="molecule type" value="Genomic_DNA"/>
</dbReference>
<dbReference type="STRING" id="448385.sce4076"/>
<dbReference type="InterPro" id="IPR010106">
    <property type="entry name" value="RpnA"/>
</dbReference>
<dbReference type="InterPro" id="IPR051699">
    <property type="entry name" value="Rpn/YhgA-like_nuclease"/>
</dbReference>
<evidence type="ECO:0000256" key="1">
    <source>
        <dbReference type="ARBA" id="ARBA00009787"/>
    </source>
</evidence>
<evidence type="ECO:0000313" key="4">
    <source>
        <dbReference type="Proteomes" id="UP000002139"/>
    </source>
</evidence>
<dbReference type="InterPro" id="IPR006842">
    <property type="entry name" value="Transposase_31"/>
</dbReference>
<dbReference type="eggNOG" id="COG5464">
    <property type="taxonomic scope" value="Bacteria"/>
</dbReference>
<dbReference type="PANTHER" id="PTHR34611:SF2">
    <property type="entry name" value="INACTIVE RECOMBINATION-PROMOTING NUCLEASE-LIKE PROTEIN RPNE-RELATED"/>
    <property type="match status" value="1"/>
</dbReference>
<dbReference type="GO" id="GO:0006310">
    <property type="term" value="P:DNA recombination"/>
    <property type="evidence" value="ECO:0007669"/>
    <property type="project" value="TreeGrafter"/>
</dbReference>
<feature type="domain" description="Transposase (putative) YhgA-like" evidence="2">
    <location>
        <begin position="13"/>
        <end position="216"/>
    </location>
</feature>
<reference evidence="3 4" key="1">
    <citation type="journal article" date="2007" name="Nat. Biotechnol.">
        <title>Complete genome sequence of the myxobacterium Sorangium cellulosum.</title>
        <authorList>
            <person name="Schneiker S."/>
            <person name="Perlova O."/>
            <person name="Kaiser O."/>
            <person name="Gerth K."/>
            <person name="Alici A."/>
            <person name="Altmeyer M.O."/>
            <person name="Bartels D."/>
            <person name="Bekel T."/>
            <person name="Beyer S."/>
            <person name="Bode E."/>
            <person name="Bode H.B."/>
            <person name="Bolten C.J."/>
            <person name="Choudhuri J.V."/>
            <person name="Doss S."/>
            <person name="Elnakady Y.A."/>
            <person name="Frank B."/>
            <person name="Gaigalat L."/>
            <person name="Goesmann A."/>
            <person name="Groeger C."/>
            <person name="Gross F."/>
            <person name="Jelsbak L."/>
            <person name="Jelsbak L."/>
            <person name="Kalinowski J."/>
            <person name="Kegler C."/>
            <person name="Knauber T."/>
            <person name="Konietzny S."/>
            <person name="Kopp M."/>
            <person name="Krause L."/>
            <person name="Krug D."/>
            <person name="Linke B."/>
            <person name="Mahmud T."/>
            <person name="Martinez-Arias R."/>
            <person name="McHardy A.C."/>
            <person name="Merai M."/>
            <person name="Meyer F."/>
            <person name="Mormann S."/>
            <person name="Munoz-Dorado J."/>
            <person name="Perez J."/>
            <person name="Pradella S."/>
            <person name="Rachid S."/>
            <person name="Raddatz G."/>
            <person name="Rosenau F."/>
            <person name="Rueckert C."/>
            <person name="Sasse F."/>
            <person name="Scharfe M."/>
            <person name="Schuster S.C."/>
            <person name="Suen G."/>
            <person name="Treuner-Lange A."/>
            <person name="Velicer G.J."/>
            <person name="Vorholter F.-J."/>
            <person name="Weissman K.J."/>
            <person name="Welch R.D."/>
            <person name="Wenzel S.C."/>
            <person name="Whitworth D.E."/>
            <person name="Wilhelm S."/>
            <person name="Wittmann C."/>
            <person name="Bloecker H."/>
            <person name="Puehler A."/>
            <person name="Mueller R."/>
        </authorList>
    </citation>
    <scope>NUCLEOTIDE SEQUENCE [LARGE SCALE GENOMIC DNA]</scope>
    <source>
        <strain evidence="4">So ce56</strain>
    </source>
</reference>
<keyword evidence="4" id="KW-1185">Reference proteome</keyword>
<evidence type="ECO:0000313" key="3">
    <source>
        <dbReference type="EMBL" id="CAN94239.1"/>
    </source>
</evidence>
<evidence type="ECO:0000259" key="2">
    <source>
        <dbReference type="Pfam" id="PF04754"/>
    </source>
</evidence>